<reference evidence="1" key="1">
    <citation type="journal article" date="2023" name="G3 (Bethesda)">
        <title>A reference genome for the long-term kleptoplast-retaining sea slug Elysia crispata morphotype clarki.</title>
        <authorList>
            <person name="Eastman K.E."/>
            <person name="Pendleton A.L."/>
            <person name="Shaikh M.A."/>
            <person name="Suttiyut T."/>
            <person name="Ogas R."/>
            <person name="Tomko P."/>
            <person name="Gavelis G."/>
            <person name="Widhalm J.R."/>
            <person name="Wisecaver J.H."/>
        </authorList>
    </citation>
    <scope>NUCLEOTIDE SEQUENCE</scope>
    <source>
        <strain evidence="1">ECLA1</strain>
    </source>
</reference>
<evidence type="ECO:0000313" key="2">
    <source>
        <dbReference type="Proteomes" id="UP001283361"/>
    </source>
</evidence>
<name>A0AAE1DRH1_9GAST</name>
<accession>A0AAE1DRH1</accession>
<gene>
    <name evidence="1" type="ORF">RRG08_061982</name>
</gene>
<dbReference type="AlphaFoldDB" id="A0AAE1DRH1"/>
<dbReference type="Proteomes" id="UP001283361">
    <property type="component" value="Unassembled WGS sequence"/>
</dbReference>
<sequence>MSFVYDNKERRKTASSVSAAVRLEQFGEHYVVYKADRDRCEVCSTRLEYIMWCIKLIETDARCAAPADRGRCEVCSTRSEYINVVYKADRGRCEVCSTRLENIMWCIKLIEADARCAAPKGSNRGLTASAKKCVMSSFAVMKKTTTATWSFMKLLPG</sequence>
<comment type="caution">
    <text evidence="1">The sequence shown here is derived from an EMBL/GenBank/DDBJ whole genome shotgun (WGS) entry which is preliminary data.</text>
</comment>
<evidence type="ECO:0000313" key="1">
    <source>
        <dbReference type="EMBL" id="KAK3780361.1"/>
    </source>
</evidence>
<organism evidence="1 2">
    <name type="scientific">Elysia crispata</name>
    <name type="common">lettuce slug</name>
    <dbReference type="NCBI Taxonomy" id="231223"/>
    <lineage>
        <taxon>Eukaryota</taxon>
        <taxon>Metazoa</taxon>
        <taxon>Spiralia</taxon>
        <taxon>Lophotrochozoa</taxon>
        <taxon>Mollusca</taxon>
        <taxon>Gastropoda</taxon>
        <taxon>Heterobranchia</taxon>
        <taxon>Euthyneura</taxon>
        <taxon>Panpulmonata</taxon>
        <taxon>Sacoglossa</taxon>
        <taxon>Placobranchoidea</taxon>
        <taxon>Plakobranchidae</taxon>
        <taxon>Elysia</taxon>
    </lineage>
</organism>
<protein>
    <submittedName>
        <fullName evidence="1">Uncharacterized protein</fullName>
    </submittedName>
</protein>
<keyword evidence="2" id="KW-1185">Reference proteome</keyword>
<dbReference type="EMBL" id="JAWDGP010002732">
    <property type="protein sequence ID" value="KAK3780361.1"/>
    <property type="molecule type" value="Genomic_DNA"/>
</dbReference>
<proteinExistence type="predicted"/>